<gene>
    <name evidence="2" type="ORF">YASMINEVIRUS_100</name>
</gene>
<keyword evidence="3" id="KW-1185">Reference proteome</keyword>
<dbReference type="EMBL" id="UPSH01000001">
    <property type="protein sequence ID" value="VBB17637.1"/>
    <property type="molecule type" value="Genomic_DNA"/>
</dbReference>
<evidence type="ECO:0000313" key="2">
    <source>
        <dbReference type="EMBL" id="VBB17637.1"/>
    </source>
</evidence>
<name>A0A5K0U7C6_9VIRU</name>
<reference evidence="2 3" key="1">
    <citation type="submission" date="2018-10" db="EMBL/GenBank/DDBJ databases">
        <authorList>
            <consortium name="IHU Genomes"/>
        </authorList>
    </citation>
    <scope>NUCLEOTIDE SEQUENCE [LARGE SCALE GENOMIC DNA]</scope>
    <source>
        <strain evidence="2 3">A1</strain>
    </source>
</reference>
<proteinExistence type="predicted"/>
<evidence type="ECO:0000256" key="1">
    <source>
        <dbReference type="SAM" id="Coils"/>
    </source>
</evidence>
<sequence>MSQLFVDCEQRVNKSYDEHKTAINDLLKTVEKVTDERAKFLKEKPWWNRVFEDFQKFLEAKFPGTHVVAFPSNDAVDSLLRVNTVCVPDEKTQLKKMTRSACHDNCYKLYKKDRSNKVYTGYALSADGLWRNHSWIIKDGSIIETTEKRVLYLGYCQAD</sequence>
<evidence type="ECO:0000313" key="3">
    <source>
        <dbReference type="Proteomes" id="UP000594342"/>
    </source>
</evidence>
<accession>A0A5K0U7C6</accession>
<organism evidence="2 3">
    <name type="scientific">Yasminevirus sp. GU-2018</name>
    <dbReference type="NCBI Taxonomy" id="2420051"/>
    <lineage>
        <taxon>Viruses</taxon>
        <taxon>Varidnaviria</taxon>
        <taxon>Bamfordvirae</taxon>
        <taxon>Nucleocytoviricota</taxon>
        <taxon>Megaviricetes</taxon>
        <taxon>Imitervirales</taxon>
        <taxon>Mimiviridae</taxon>
        <taxon>Klosneuvirinae</taxon>
        <taxon>Yasminevirus</taxon>
        <taxon>Yasminevirus saudimassiliense</taxon>
    </lineage>
</organism>
<protein>
    <submittedName>
        <fullName evidence="2">Uncharacterized protein</fullName>
    </submittedName>
</protein>
<comment type="caution">
    <text evidence="2">The sequence shown here is derived from an EMBL/GenBank/DDBJ whole genome shotgun (WGS) entry which is preliminary data.</text>
</comment>
<keyword evidence="1" id="KW-0175">Coiled coil</keyword>
<dbReference type="Proteomes" id="UP000594342">
    <property type="component" value="Unassembled WGS sequence"/>
</dbReference>
<feature type="coiled-coil region" evidence="1">
    <location>
        <begin position="16"/>
        <end position="43"/>
    </location>
</feature>